<feature type="transmembrane region" description="Helical" evidence="1">
    <location>
        <begin position="39"/>
        <end position="58"/>
    </location>
</feature>
<proteinExistence type="predicted"/>
<keyword evidence="1" id="KW-1133">Transmembrane helix</keyword>
<dbReference type="PANTHER" id="PTHR41309">
    <property type="entry name" value="MEMBRANE PROTEIN-RELATED"/>
    <property type="match status" value="1"/>
</dbReference>
<evidence type="ECO:0000313" key="2">
    <source>
        <dbReference type="EMBL" id="KZN95391.1"/>
    </source>
</evidence>
<evidence type="ECO:0000313" key="3">
    <source>
        <dbReference type="Proteomes" id="UP000076476"/>
    </source>
</evidence>
<feature type="transmembrane region" description="Helical" evidence="1">
    <location>
        <begin position="118"/>
        <end position="142"/>
    </location>
</feature>
<evidence type="ECO:0008006" key="4">
    <source>
        <dbReference type="Google" id="ProtNLM"/>
    </source>
</evidence>
<dbReference type="EMBL" id="LWBR01000054">
    <property type="protein sequence ID" value="KZN95391.1"/>
    <property type="molecule type" value="Genomic_DNA"/>
</dbReference>
<feature type="transmembrane region" description="Helical" evidence="1">
    <location>
        <begin position="149"/>
        <end position="165"/>
    </location>
</feature>
<dbReference type="Proteomes" id="UP000076476">
    <property type="component" value="Unassembled WGS sequence"/>
</dbReference>
<dbReference type="Pfam" id="PF13346">
    <property type="entry name" value="ABC2_membrane_5"/>
    <property type="match status" value="1"/>
</dbReference>
<evidence type="ECO:0000256" key="1">
    <source>
        <dbReference type="SAM" id="Phobius"/>
    </source>
</evidence>
<organism evidence="2 3">
    <name type="scientific">Aeribacillus pallidus</name>
    <dbReference type="NCBI Taxonomy" id="33936"/>
    <lineage>
        <taxon>Bacteria</taxon>
        <taxon>Bacillati</taxon>
        <taxon>Bacillota</taxon>
        <taxon>Bacilli</taxon>
        <taxon>Bacillales</taxon>
        <taxon>Bacillaceae</taxon>
        <taxon>Aeribacillus</taxon>
    </lineage>
</organism>
<dbReference type="OrthoDB" id="1655186at2"/>
<comment type="caution">
    <text evidence="2">The sequence shown here is derived from an EMBL/GenBank/DDBJ whole genome shotgun (WGS) entry which is preliminary data.</text>
</comment>
<dbReference type="InterPro" id="IPR025699">
    <property type="entry name" value="ABC2_memb-like"/>
</dbReference>
<keyword evidence="1" id="KW-0812">Transmembrane</keyword>
<dbReference type="RefSeq" id="WP_063388946.1">
    <property type="nucleotide sequence ID" value="NZ_LWBR01000054.1"/>
</dbReference>
<keyword evidence="1" id="KW-0472">Membrane</keyword>
<protein>
    <recommendedName>
        <fullName evidence="4">ABC-2 transporter permease</fullName>
    </recommendedName>
</protein>
<dbReference type="PANTHER" id="PTHR41309:SF2">
    <property type="entry name" value="MEMBRANE PROTEIN"/>
    <property type="match status" value="1"/>
</dbReference>
<feature type="transmembrane region" description="Helical" evidence="1">
    <location>
        <begin position="12"/>
        <end position="33"/>
    </location>
</feature>
<feature type="transmembrane region" description="Helical" evidence="1">
    <location>
        <begin position="85"/>
        <end position="106"/>
    </location>
</feature>
<gene>
    <name evidence="2" type="ORF">AZI98_14315</name>
</gene>
<reference evidence="2 3" key="1">
    <citation type="submission" date="2016-04" db="EMBL/GenBank/DDBJ databases">
        <title>Draft genome sequence of Aeribacillus pallidus 8m3 from petroleum reservoir.</title>
        <authorList>
            <person name="Poltaraus A.B."/>
            <person name="Nazina T.N."/>
            <person name="Tourova T.P."/>
            <person name="Malakho S.M."/>
            <person name="Korshunova A.V."/>
            <person name="Sokolova D.S."/>
        </authorList>
    </citation>
    <scope>NUCLEOTIDE SEQUENCE [LARGE SCALE GENOMIC DNA]</scope>
    <source>
        <strain evidence="2 3">8m3</strain>
    </source>
</reference>
<keyword evidence="3" id="KW-1185">Reference proteome</keyword>
<sequence length="214" mass="23785">MKGLLLTNYYLVYRSIFAYVGLALLISGVLLFFSGPMVSGVAAMLIILLMTLPSLEVIKIESKSGYDKYVLTLPVSRSNIVRSHYIFYLSVVIIGAFLSYIVIYTYDLIFETQINGIINIISSGIFVVLLAGALIYPFLYIFGADKSDAFVLGGGFVGLFVYYGIKFLVEDLIDKLPLSIDSSLLVPILFIVLGITVFTLSYLIAVIIYRKKEF</sequence>
<dbReference type="AlphaFoldDB" id="A0A165WW27"/>
<accession>A0A165WW27</accession>
<feature type="transmembrane region" description="Helical" evidence="1">
    <location>
        <begin position="185"/>
        <end position="209"/>
    </location>
</feature>
<name>A0A165WW27_9BACI</name>